<keyword evidence="2" id="KW-0812">Transmembrane</keyword>
<dbReference type="RefSeq" id="WP_157582393.1">
    <property type="nucleotide sequence ID" value="NZ_CP157948.1"/>
</dbReference>
<sequence>MEQAIAAVTNLRDQWSGLLAARPSEIDLSTIGFNAPTESLTALFQGWLDTLTFLSGKANRLDPTEGALANAQLTKWISELANNVAAARGNGGPWLIQQPLFLDRLVSISGVVSLLAGRRTEIAKHLAKRLADGSVEGASTLLEVAPKAAAFLEKSSDITMALAEIEVQQTKMQKELKTWDDTAAGFSDVQQEIEDAQKTVLGRNAEVEQLYKDIVGYRSQAELKSTELEKRITELNSEVETAKSEASAAVASLQAALIDARKQGLAGAFTDRGAQVKSERRTWGIVFSGAVVVLLVLALAFVSDLTTFTYEALIVNLLRRLAVAGPMIWVGWYAAKQIGRLGRVQEDYEYKAATALAFQSYKAEVASVGDGALTAELLQRAIATFGENPVRLYGTEHHDPVSPVSELLKQIDKDETFKLLKKFSEIVR</sequence>
<keyword evidence="2" id="KW-1133">Transmembrane helix</keyword>
<feature type="coiled-coil region" evidence="1">
    <location>
        <begin position="218"/>
        <end position="245"/>
    </location>
</feature>
<gene>
    <name evidence="3" type="ORF">ABNK63_04975</name>
</gene>
<keyword evidence="1" id="KW-0175">Coiled coil</keyword>
<protein>
    <recommendedName>
        <fullName evidence="4">Chromosome partition protein Smc</fullName>
    </recommendedName>
</protein>
<name>A0AAU7QNJ5_9GAMM</name>
<evidence type="ECO:0008006" key="4">
    <source>
        <dbReference type="Google" id="ProtNLM"/>
    </source>
</evidence>
<evidence type="ECO:0000313" key="3">
    <source>
        <dbReference type="EMBL" id="XBS90994.1"/>
    </source>
</evidence>
<evidence type="ECO:0000256" key="2">
    <source>
        <dbReference type="SAM" id="Phobius"/>
    </source>
</evidence>
<reference evidence="3" key="1">
    <citation type="submission" date="2024-06" db="EMBL/GenBank/DDBJ databases">
        <authorList>
            <person name="Sun Y."/>
        </authorList>
    </citation>
    <scope>NUCLEOTIDE SEQUENCE</scope>
    <source>
        <strain evidence="3">IGA1.0</strain>
    </source>
</reference>
<accession>A0AAU7QNJ5</accession>
<proteinExistence type="predicted"/>
<feature type="transmembrane region" description="Helical" evidence="2">
    <location>
        <begin position="282"/>
        <end position="302"/>
    </location>
</feature>
<feature type="transmembrane region" description="Helical" evidence="2">
    <location>
        <begin position="317"/>
        <end position="335"/>
    </location>
</feature>
<keyword evidence="2" id="KW-0472">Membrane</keyword>
<evidence type="ECO:0000256" key="1">
    <source>
        <dbReference type="SAM" id="Coils"/>
    </source>
</evidence>
<dbReference type="EMBL" id="CP157948">
    <property type="protein sequence ID" value="XBS90994.1"/>
    <property type="molecule type" value="Genomic_DNA"/>
</dbReference>
<dbReference type="AlphaFoldDB" id="A0AAU7QNJ5"/>
<organism evidence="3">
    <name type="scientific">Rhodanobacter sp. IGA1.0</name>
    <dbReference type="NCBI Taxonomy" id="3158582"/>
    <lineage>
        <taxon>Bacteria</taxon>
        <taxon>Pseudomonadati</taxon>
        <taxon>Pseudomonadota</taxon>
        <taxon>Gammaproteobacteria</taxon>
        <taxon>Lysobacterales</taxon>
        <taxon>Rhodanobacteraceae</taxon>
        <taxon>Rhodanobacter</taxon>
    </lineage>
</organism>